<protein>
    <submittedName>
        <fullName evidence="3">Ribonuclease H-like domain-containing protein</fullName>
    </submittedName>
</protein>
<dbReference type="InterPro" id="IPR012337">
    <property type="entry name" value="RNaseH-like_sf"/>
</dbReference>
<dbReference type="PANTHER" id="PTHR11439:SF495">
    <property type="entry name" value="REVERSE TRANSCRIPTASE, RNA-DEPENDENT DNA POLYMERASE-RELATED"/>
    <property type="match status" value="1"/>
</dbReference>
<dbReference type="Proteomes" id="UP001151760">
    <property type="component" value="Unassembled WGS sequence"/>
</dbReference>
<dbReference type="Gene3D" id="3.30.420.10">
    <property type="entry name" value="Ribonuclease H-like superfamily/Ribonuclease H"/>
    <property type="match status" value="1"/>
</dbReference>
<feature type="region of interest" description="Disordered" evidence="1">
    <location>
        <begin position="317"/>
        <end position="355"/>
    </location>
</feature>
<evidence type="ECO:0000256" key="1">
    <source>
        <dbReference type="SAM" id="MobiDB-lite"/>
    </source>
</evidence>
<dbReference type="InterPro" id="IPR043502">
    <property type="entry name" value="DNA/RNA_pol_sf"/>
</dbReference>
<feature type="compositionally biased region" description="Basic and acidic residues" evidence="1">
    <location>
        <begin position="1019"/>
        <end position="1035"/>
    </location>
</feature>
<accession>A0ABQ5FCJ8</accession>
<feature type="domain" description="Reverse transcriptase Ty1/copia-type" evidence="2">
    <location>
        <begin position="481"/>
        <end position="723"/>
    </location>
</feature>
<dbReference type="InterPro" id="IPR036397">
    <property type="entry name" value="RNaseH_sf"/>
</dbReference>
<gene>
    <name evidence="3" type="ORF">Tco_1004674</name>
</gene>
<evidence type="ECO:0000259" key="2">
    <source>
        <dbReference type="Pfam" id="PF07727"/>
    </source>
</evidence>
<organism evidence="3 4">
    <name type="scientific">Tanacetum coccineum</name>
    <dbReference type="NCBI Taxonomy" id="301880"/>
    <lineage>
        <taxon>Eukaryota</taxon>
        <taxon>Viridiplantae</taxon>
        <taxon>Streptophyta</taxon>
        <taxon>Embryophyta</taxon>
        <taxon>Tracheophyta</taxon>
        <taxon>Spermatophyta</taxon>
        <taxon>Magnoliopsida</taxon>
        <taxon>eudicotyledons</taxon>
        <taxon>Gunneridae</taxon>
        <taxon>Pentapetalae</taxon>
        <taxon>asterids</taxon>
        <taxon>campanulids</taxon>
        <taxon>Asterales</taxon>
        <taxon>Asteraceae</taxon>
        <taxon>Asteroideae</taxon>
        <taxon>Anthemideae</taxon>
        <taxon>Anthemidinae</taxon>
        <taxon>Tanacetum</taxon>
    </lineage>
</organism>
<feature type="region of interest" description="Disordered" evidence="1">
    <location>
        <begin position="1018"/>
        <end position="1062"/>
    </location>
</feature>
<feature type="compositionally biased region" description="Low complexity" evidence="1">
    <location>
        <begin position="325"/>
        <end position="340"/>
    </location>
</feature>
<dbReference type="CDD" id="cd09272">
    <property type="entry name" value="RNase_HI_RT_Ty1"/>
    <property type="match status" value="1"/>
</dbReference>
<reference evidence="3" key="1">
    <citation type="journal article" date="2022" name="Int. J. Mol. Sci.">
        <title>Draft Genome of Tanacetum Coccineum: Genomic Comparison of Closely Related Tanacetum-Family Plants.</title>
        <authorList>
            <person name="Yamashiro T."/>
            <person name="Shiraishi A."/>
            <person name="Nakayama K."/>
            <person name="Satake H."/>
        </authorList>
    </citation>
    <scope>NUCLEOTIDE SEQUENCE</scope>
</reference>
<sequence length="1062" mass="121108">MSKGNGTRETKPTWNNVQRVNKQNQFVPLAVQTRTGINPVNTAKASGTNKISTARQNVNRQTVLTSTALKVNTVKPIVNGVRPANVFHKTHSPSTRPFKRTTVLKTNFSNQKVNTAKVKQVSTVGVKKDTVVKASADLVLDIFLEKLSMKQVQSLLDFIREQIENIESKGIKREYSNARTPQQNGVAERKNRTLIKQQGTCLQIHFYLTPFGLRSRPFGVHVTHLETIDKLVNCWGKSDEGFWYKAKLVLGNSEKEVETDQDCFELPIWHSYSSTKKGGPREEEQVFLDDLARLQRQEKEANEEAEALRKNLEQETENLVTQAGAAKSSISTASTKSTNSQEDDSEIPPLEDIHEDATDGIFTHSSYDDEGAEADFTNLETIVNVSPIPASRPNPSHPSALILGDPTLAVQIRSKVNKSFEAHAFVSYVQKQRRNNHKDFHHCLFACFLSQHEPKKISEALEDESWVDDMQEELLQFEIQKVWILVDFPYGKKAIGTKWVYRNKKDERGVVVRNKARLVAQGHRQEEGIDYDEVFAPVARLEAIRIFLAFASYMGFIVYQMDVKSAFLYGKIDEEVYVSQPPGFQDPKYPQKVYKVVKALYGLHQAPRAWYATLSTFLLKNGYRRGTIDKTLFLKKDKHDIILVQVYVDDIIFGSTKKSWCDEFEALMKSRFQMSSMGELTFFLGLQVKQKPDGIFISQDKYVAEMLKKFDFASVKTASTPIETQKPLVKDEEASDVDVHLYRSMIGSLMYMTASRPNIMFTVCACSRFQVTPKTSHLSAVKRIFRYLKGKPKLGLWYPRESSFDLESYSDSDYAGANLDRKSTTGGCQFLGRRLITWQCKKQTIVATSTTEAEYVAAASCCGQVLWIENQMLSSQLEGLYIIKLRIWFKWRKLIGIHICGHALISLIDDLSVLSNMTALESCPKHNMIAYMEKTEGNVEFHEVIDFLNGSLYFLMRLYWNEDAMTLQNVYDLCISLCKQVSDQAKEIKLLKAKITKLKKKANPVIKHFKAYQKRISKNAKDKQGKVFKEKEGAERSVSNKGRKMQKERVKQKKMLKVREVK</sequence>
<keyword evidence="4" id="KW-1185">Reference proteome</keyword>
<feature type="compositionally biased region" description="Basic residues" evidence="1">
    <location>
        <begin position="1041"/>
        <end position="1056"/>
    </location>
</feature>
<dbReference type="Pfam" id="PF07727">
    <property type="entry name" value="RVT_2"/>
    <property type="match status" value="1"/>
</dbReference>
<dbReference type="PANTHER" id="PTHR11439">
    <property type="entry name" value="GAG-POL-RELATED RETROTRANSPOSON"/>
    <property type="match status" value="1"/>
</dbReference>
<evidence type="ECO:0000313" key="3">
    <source>
        <dbReference type="EMBL" id="GJT61141.1"/>
    </source>
</evidence>
<dbReference type="EMBL" id="BQNB010017261">
    <property type="protein sequence ID" value="GJT61141.1"/>
    <property type="molecule type" value="Genomic_DNA"/>
</dbReference>
<dbReference type="SUPFAM" id="SSF56672">
    <property type="entry name" value="DNA/RNA polymerases"/>
    <property type="match status" value="1"/>
</dbReference>
<proteinExistence type="predicted"/>
<name>A0ABQ5FCJ8_9ASTR</name>
<comment type="caution">
    <text evidence="3">The sequence shown here is derived from an EMBL/GenBank/DDBJ whole genome shotgun (WGS) entry which is preliminary data.</text>
</comment>
<evidence type="ECO:0000313" key="4">
    <source>
        <dbReference type="Proteomes" id="UP001151760"/>
    </source>
</evidence>
<dbReference type="SUPFAM" id="SSF53098">
    <property type="entry name" value="Ribonuclease H-like"/>
    <property type="match status" value="1"/>
</dbReference>
<dbReference type="InterPro" id="IPR013103">
    <property type="entry name" value="RVT_2"/>
</dbReference>
<reference evidence="3" key="2">
    <citation type="submission" date="2022-01" db="EMBL/GenBank/DDBJ databases">
        <authorList>
            <person name="Yamashiro T."/>
            <person name="Shiraishi A."/>
            <person name="Satake H."/>
            <person name="Nakayama K."/>
        </authorList>
    </citation>
    <scope>NUCLEOTIDE SEQUENCE</scope>
</reference>